<dbReference type="GO" id="GO:0051231">
    <property type="term" value="P:spindle elongation"/>
    <property type="evidence" value="ECO:0007669"/>
    <property type="project" value="TreeGrafter"/>
</dbReference>
<evidence type="ECO:0000256" key="8">
    <source>
        <dbReference type="ARBA" id="ARBA00023175"/>
    </source>
</evidence>
<dbReference type="Proteomes" id="UP001148018">
    <property type="component" value="Unassembled WGS sequence"/>
</dbReference>
<dbReference type="GO" id="GO:0008574">
    <property type="term" value="F:plus-end-directed microtubule motor activity"/>
    <property type="evidence" value="ECO:0007669"/>
    <property type="project" value="TreeGrafter"/>
</dbReference>
<feature type="compositionally biased region" description="Polar residues" evidence="12">
    <location>
        <begin position="1373"/>
        <end position="1402"/>
    </location>
</feature>
<feature type="binding site" evidence="10">
    <location>
        <begin position="139"/>
        <end position="146"/>
    </location>
    <ligand>
        <name>ATP</name>
        <dbReference type="ChEBI" id="CHEBI:30616"/>
    </ligand>
</feature>
<dbReference type="GO" id="GO:0072686">
    <property type="term" value="C:mitotic spindle"/>
    <property type="evidence" value="ECO:0007669"/>
    <property type="project" value="TreeGrafter"/>
</dbReference>
<dbReference type="GO" id="GO:0005876">
    <property type="term" value="C:spindle microtubule"/>
    <property type="evidence" value="ECO:0007669"/>
    <property type="project" value="TreeGrafter"/>
</dbReference>
<keyword evidence="6 10" id="KW-0067">ATP-binding</keyword>
<dbReference type="PANTHER" id="PTHR47970:SF29">
    <property type="entry name" value="KINESIN FAMILY MEMBER 20B"/>
    <property type="match status" value="1"/>
</dbReference>
<feature type="region of interest" description="Disordered" evidence="12">
    <location>
        <begin position="1319"/>
        <end position="1484"/>
    </location>
</feature>
<dbReference type="InterPro" id="IPR047149">
    <property type="entry name" value="KIF11-like"/>
</dbReference>
<feature type="compositionally biased region" description="Polar residues" evidence="12">
    <location>
        <begin position="709"/>
        <end position="721"/>
    </location>
</feature>
<evidence type="ECO:0000313" key="15">
    <source>
        <dbReference type="Proteomes" id="UP001148018"/>
    </source>
</evidence>
<feature type="coiled-coil region" evidence="11">
    <location>
        <begin position="508"/>
        <end position="538"/>
    </location>
</feature>
<feature type="compositionally biased region" description="Basic and acidic residues" evidence="12">
    <location>
        <begin position="1101"/>
        <end position="1127"/>
    </location>
</feature>
<accession>A0A9Q0IRV8</accession>
<dbReference type="GO" id="GO:0005634">
    <property type="term" value="C:nucleus"/>
    <property type="evidence" value="ECO:0007669"/>
    <property type="project" value="TreeGrafter"/>
</dbReference>
<sequence length="1513" mass="171762">MESCFNNKLEVMIPVVLDDLKKDLCIQFSALPDTQQDGVVVVKEHLDVYLRIRPFTTAERHSGEAQDCVTLESPETVLLKPPGTSLRLSEKSVPPTGQRFHFSKAYGPETSQNNLFEGTVKDRVRHVLEGGNSLVFTYGVTNAGKTFTFLGLDGDAGLLPRSLQLVFSSVGDHVSPHMGVKPQRCREFSRLTQEQQTEEALAKRNLLRQLKESEKASASQLCSTSKNSLEGPSVLGSLLEDSVCLDVDPETKFSIWVSFCEIYNENIHDLLEPGPSGAPRRAALRLSQDIKGNSFVKDLRWVQVNSAEEALKVMKLGRRNQSFSFTKLNHSSSRSHSIFSIRILRLDQSRVQCISELSLCDLAGSERCAKTQNRGERLKEAGNINTSLLTLGKCINALRHNQQAKLAQHIPFRESKLTHYLQSFFCGRGRACMIVNINQCASMYDETLNVLKFSSVAQKVVVLTSKILPIRPQRSAREVSFLINNADRKALDHRRSSLMDWDHSLEDVQTYQRQVALLKELQAHMEKEQEHNTLLEERVREEVSSEFTKLFSQMEADYKDRLERERDIWEERAESRLKIFKNLVTNLTGSGQEEQDQPVELDVIIDSMSEDLVGIKQAARATLSCLGKQSPDGLRMKVLSLDQQLKESQELLAAKTTELEHSTNELEHSTKYLDQTRQTLESLELKMTEICKEKDDLISRLQKTVDQQLQEASDSMSSLNSIREEGQRLRSSRPPGEKMGLGSGPPTEHVNPGSRKRQGGSQQAPDGLPPSKKESCGGADGDPEQQERSPVKLAVEEQARAAALKALEEQHQKVLAELQAERRAREEELVALEEQTIGKEEAVASLKEEKRGREEVVASLKEERRGREEAAASLKEERSGREEAVASLEEERRGREDAVASLEEERRGREEAVASLEEERRGREEAVASLEEERRGREEAVASLEEERRGREEAVASLEEERRAGEKDQATKEERAEQMPKQLPVDGAQQEKHEEQLHQKDLHVHRLEQEVREASLAKERLVESQREQQGKRRELLAVAEEAIREKDAELERRGLELHRLKEQSVLDSDRVKSLGVDLQRGDDDTADLREKLADSKRQIQQVHKEVSLRHEEEKALKQKLTDAEKSRKQLQTELSSRDRTIQLLRKDQSQPNTQLYQKACQDLECQQGVMEEMQLDHLKGLTETHGNTKYTPTPRFSQSEELQQARKEAIKAQESLKLCTEKQQADRMRWLEEKRLLIGQAKEAEERRNQEMRKFVEDRERYAREHIQLESVCAELGVKDQTMEDWRRERDSLVSALEVQLQKLLSSNTDKERLIEKLRSEACPPSEVGVQQLHSDASPPPEVGVQQLRSDASPPPETKGEGSPATEGGKPLVSTSRSSAERTSLGSTEFPSVLESSHISTENGRKSRFPQPEMEISFSPLQPNRMALRRQGEQDSVTVKITRSSRKRRSTEMERSFVFRRSKRKVPQQGPTPGQSSVRSRKEGALQKIGIILEEKESDHLIMKRRLRARTAK</sequence>
<keyword evidence="3" id="KW-0597">Phosphoprotein</keyword>
<dbReference type="PROSITE" id="PS50067">
    <property type="entry name" value="KINESIN_MOTOR_2"/>
    <property type="match status" value="1"/>
</dbReference>
<dbReference type="InterPro" id="IPR019821">
    <property type="entry name" value="Kinesin_motor_CS"/>
</dbReference>
<dbReference type="PROSITE" id="PS00411">
    <property type="entry name" value="KINESIN_MOTOR_1"/>
    <property type="match status" value="1"/>
</dbReference>
<feature type="region of interest" description="Disordered" evidence="12">
    <location>
        <begin position="709"/>
        <end position="791"/>
    </location>
</feature>
<feature type="region of interest" description="Disordered" evidence="12">
    <location>
        <begin position="1101"/>
        <end position="1138"/>
    </location>
</feature>
<name>A0A9Q0IRV8_9TELE</name>
<dbReference type="OrthoDB" id="123929at2759"/>
<dbReference type="EMBL" id="JANIIK010000038">
    <property type="protein sequence ID" value="KAJ3610947.1"/>
    <property type="molecule type" value="Genomic_DNA"/>
</dbReference>
<proteinExistence type="inferred from homology"/>
<organism evidence="14 15">
    <name type="scientific">Muraenolepis orangiensis</name>
    <name type="common">Patagonian moray cod</name>
    <dbReference type="NCBI Taxonomy" id="630683"/>
    <lineage>
        <taxon>Eukaryota</taxon>
        <taxon>Metazoa</taxon>
        <taxon>Chordata</taxon>
        <taxon>Craniata</taxon>
        <taxon>Vertebrata</taxon>
        <taxon>Euteleostomi</taxon>
        <taxon>Actinopterygii</taxon>
        <taxon>Neopterygii</taxon>
        <taxon>Teleostei</taxon>
        <taxon>Neoteleostei</taxon>
        <taxon>Acanthomorphata</taxon>
        <taxon>Zeiogadaria</taxon>
        <taxon>Gadariae</taxon>
        <taxon>Gadiformes</taxon>
        <taxon>Muraenolepidoidei</taxon>
        <taxon>Muraenolepididae</taxon>
        <taxon>Muraenolepis</taxon>
    </lineage>
</organism>
<feature type="domain" description="Kinesin motor" evidence="13">
    <location>
        <begin position="45"/>
        <end position="460"/>
    </location>
</feature>
<evidence type="ECO:0000256" key="9">
    <source>
        <dbReference type="ARBA" id="ARBA00023212"/>
    </source>
</evidence>
<keyword evidence="15" id="KW-1185">Reference proteome</keyword>
<evidence type="ECO:0000313" key="14">
    <source>
        <dbReference type="EMBL" id="KAJ3610947.1"/>
    </source>
</evidence>
<comment type="subcellular location">
    <subcellularLocation>
        <location evidence="1">Cytoplasm</location>
        <location evidence="1">Cytoskeleton</location>
        <location evidence="1">Spindle</location>
    </subcellularLocation>
</comment>
<keyword evidence="5 10" id="KW-0547">Nucleotide-binding</keyword>
<evidence type="ECO:0000256" key="2">
    <source>
        <dbReference type="ARBA" id="ARBA00022490"/>
    </source>
</evidence>
<dbReference type="InterPro" id="IPR001752">
    <property type="entry name" value="Kinesin_motor_dom"/>
</dbReference>
<feature type="coiled-coil region" evidence="11">
    <location>
        <begin position="645"/>
        <end position="700"/>
    </location>
</feature>
<feature type="coiled-coil region" evidence="11">
    <location>
        <begin position="1202"/>
        <end position="1261"/>
    </location>
</feature>
<gene>
    <name evidence="14" type="ORF">NHX12_023037</name>
</gene>
<evidence type="ECO:0000256" key="12">
    <source>
        <dbReference type="SAM" id="MobiDB-lite"/>
    </source>
</evidence>
<dbReference type="SMART" id="SM00129">
    <property type="entry name" value="KISc"/>
    <property type="match status" value="1"/>
</dbReference>
<keyword evidence="2" id="KW-0963">Cytoplasm</keyword>
<dbReference type="CDD" id="cd21786">
    <property type="entry name" value="RBD_KIF20B"/>
    <property type="match status" value="1"/>
</dbReference>
<protein>
    <recommendedName>
        <fullName evidence="13">Kinesin motor domain-containing protein</fullName>
    </recommendedName>
</protein>
<dbReference type="PRINTS" id="PR00380">
    <property type="entry name" value="KINESINHEAVY"/>
</dbReference>
<dbReference type="Gene3D" id="3.40.850.10">
    <property type="entry name" value="Kinesin motor domain"/>
    <property type="match status" value="1"/>
</dbReference>
<comment type="similarity">
    <text evidence="10">Belongs to the TRAFAC class myosin-kinesin ATPase superfamily. Kinesin family.</text>
</comment>
<evidence type="ECO:0000256" key="11">
    <source>
        <dbReference type="SAM" id="Coils"/>
    </source>
</evidence>
<feature type="compositionally biased region" description="Polar residues" evidence="12">
    <location>
        <begin position="1469"/>
        <end position="1478"/>
    </location>
</feature>
<feature type="compositionally biased region" description="Basic and acidic residues" evidence="12">
    <location>
        <begin position="861"/>
        <end position="978"/>
    </location>
</feature>
<dbReference type="Pfam" id="PF00225">
    <property type="entry name" value="Kinesin"/>
    <property type="match status" value="1"/>
</dbReference>
<dbReference type="GO" id="GO:0008017">
    <property type="term" value="F:microtubule binding"/>
    <property type="evidence" value="ECO:0007669"/>
    <property type="project" value="InterPro"/>
</dbReference>
<evidence type="ECO:0000256" key="5">
    <source>
        <dbReference type="ARBA" id="ARBA00022741"/>
    </source>
</evidence>
<feature type="region of interest" description="Disordered" evidence="12">
    <location>
        <begin position="861"/>
        <end position="996"/>
    </location>
</feature>
<keyword evidence="7 11" id="KW-0175">Coiled coil</keyword>
<evidence type="ECO:0000259" key="13">
    <source>
        <dbReference type="PROSITE" id="PS50067"/>
    </source>
</evidence>
<keyword evidence="4" id="KW-0493">Microtubule</keyword>
<dbReference type="GO" id="GO:0007018">
    <property type="term" value="P:microtubule-based movement"/>
    <property type="evidence" value="ECO:0007669"/>
    <property type="project" value="InterPro"/>
</dbReference>
<keyword evidence="8 10" id="KW-0505">Motor protein</keyword>
<dbReference type="GO" id="GO:0090307">
    <property type="term" value="P:mitotic spindle assembly"/>
    <property type="evidence" value="ECO:0007669"/>
    <property type="project" value="TreeGrafter"/>
</dbReference>
<evidence type="ECO:0000256" key="10">
    <source>
        <dbReference type="PROSITE-ProRule" id="PRU00283"/>
    </source>
</evidence>
<dbReference type="GO" id="GO:0005524">
    <property type="term" value="F:ATP binding"/>
    <property type="evidence" value="ECO:0007669"/>
    <property type="project" value="UniProtKB-UniRule"/>
</dbReference>
<evidence type="ECO:0000256" key="6">
    <source>
        <dbReference type="ARBA" id="ARBA00022840"/>
    </source>
</evidence>
<dbReference type="SUPFAM" id="SSF52540">
    <property type="entry name" value="P-loop containing nucleoside triphosphate hydrolases"/>
    <property type="match status" value="1"/>
</dbReference>
<comment type="caution">
    <text evidence="14">The sequence shown here is derived from an EMBL/GenBank/DDBJ whole genome shotgun (WGS) entry which is preliminary data.</text>
</comment>
<evidence type="ECO:0000256" key="1">
    <source>
        <dbReference type="ARBA" id="ARBA00004186"/>
    </source>
</evidence>
<evidence type="ECO:0000256" key="4">
    <source>
        <dbReference type="ARBA" id="ARBA00022701"/>
    </source>
</evidence>
<evidence type="ECO:0000256" key="3">
    <source>
        <dbReference type="ARBA" id="ARBA00022553"/>
    </source>
</evidence>
<evidence type="ECO:0000256" key="7">
    <source>
        <dbReference type="ARBA" id="ARBA00023054"/>
    </source>
</evidence>
<reference evidence="14" key="1">
    <citation type="submission" date="2022-07" db="EMBL/GenBank/DDBJ databases">
        <title>Chromosome-level genome of Muraenolepis orangiensis.</title>
        <authorList>
            <person name="Kim J."/>
        </authorList>
    </citation>
    <scope>NUCLEOTIDE SEQUENCE</scope>
    <source>
        <strain evidence="14">KU_S4_2022</strain>
        <tissue evidence="14">Muscle</tissue>
    </source>
</reference>
<keyword evidence="9" id="KW-0206">Cytoskeleton</keyword>
<dbReference type="InterPro" id="IPR036961">
    <property type="entry name" value="Kinesin_motor_dom_sf"/>
</dbReference>
<dbReference type="InterPro" id="IPR027417">
    <property type="entry name" value="P-loop_NTPase"/>
</dbReference>
<dbReference type="PANTHER" id="PTHR47970">
    <property type="entry name" value="KINESIN-LIKE PROTEIN KIF11"/>
    <property type="match status" value="1"/>
</dbReference>